<feature type="coiled-coil region" evidence="1">
    <location>
        <begin position="505"/>
        <end position="551"/>
    </location>
</feature>
<dbReference type="PANTHER" id="PTHR47672:SF1">
    <property type="entry name" value="E3 UBIQUITIN-PROTEIN LIGASE SNT2"/>
    <property type="match status" value="1"/>
</dbReference>
<feature type="compositionally biased region" description="Basic residues" evidence="2">
    <location>
        <begin position="712"/>
        <end position="729"/>
    </location>
</feature>
<feature type="compositionally biased region" description="Basic and acidic residues" evidence="2">
    <location>
        <begin position="66"/>
        <end position="79"/>
    </location>
</feature>
<dbReference type="KEGG" id="bpg:Bathy09g03210"/>
<feature type="compositionally biased region" description="Basic and acidic residues" evidence="2">
    <location>
        <begin position="774"/>
        <end position="788"/>
    </location>
</feature>
<dbReference type="GO" id="GO:0048189">
    <property type="term" value="C:Lid2 complex"/>
    <property type="evidence" value="ECO:0007669"/>
    <property type="project" value="TreeGrafter"/>
</dbReference>
<evidence type="ECO:0000256" key="1">
    <source>
        <dbReference type="SAM" id="Coils"/>
    </source>
</evidence>
<feature type="region of interest" description="Disordered" evidence="2">
    <location>
        <begin position="357"/>
        <end position="376"/>
    </location>
</feature>
<name>K8F3H7_9CHLO</name>
<evidence type="ECO:0000256" key="2">
    <source>
        <dbReference type="SAM" id="MobiDB-lite"/>
    </source>
</evidence>
<feature type="compositionally biased region" description="Low complexity" evidence="2">
    <location>
        <begin position="141"/>
        <end position="151"/>
    </location>
</feature>
<dbReference type="Gene3D" id="3.30.40.10">
    <property type="entry name" value="Zinc/RING finger domain, C3HC4 (zinc finger)"/>
    <property type="match status" value="1"/>
</dbReference>
<dbReference type="PANTHER" id="PTHR47672">
    <property type="entry name" value="E3 UBIQUITIN-PROTEIN LIGASE SNT2"/>
    <property type="match status" value="1"/>
</dbReference>
<feature type="region of interest" description="Disordered" evidence="2">
    <location>
        <begin position="179"/>
        <end position="205"/>
    </location>
</feature>
<feature type="compositionally biased region" description="Basic residues" evidence="2">
    <location>
        <begin position="152"/>
        <end position="163"/>
    </location>
</feature>
<dbReference type="GO" id="GO:0004842">
    <property type="term" value="F:ubiquitin-protein transferase activity"/>
    <property type="evidence" value="ECO:0007669"/>
    <property type="project" value="TreeGrafter"/>
</dbReference>
<feature type="region of interest" description="Disordered" evidence="2">
    <location>
        <begin position="1381"/>
        <end position="1464"/>
    </location>
</feature>
<gene>
    <name evidence="3" type="ORF">Bathy09g03210</name>
</gene>
<reference evidence="3 4" key="1">
    <citation type="submission" date="2011-10" db="EMBL/GenBank/DDBJ databases">
        <authorList>
            <person name="Genoscope - CEA"/>
        </authorList>
    </citation>
    <scope>NUCLEOTIDE SEQUENCE [LARGE SCALE GENOMIC DNA]</scope>
    <source>
        <strain evidence="3 4">RCC 1105</strain>
    </source>
</reference>
<feature type="compositionally biased region" description="Acidic residues" evidence="2">
    <location>
        <begin position="362"/>
        <end position="376"/>
    </location>
</feature>
<feature type="region of interest" description="Disordered" evidence="2">
    <location>
        <begin position="132"/>
        <end position="163"/>
    </location>
</feature>
<dbReference type="eggNOG" id="KOG0955">
    <property type="taxonomic scope" value="Eukaryota"/>
</dbReference>
<dbReference type="GO" id="GO:0036205">
    <property type="term" value="P:histone catabolic process"/>
    <property type="evidence" value="ECO:0007669"/>
    <property type="project" value="TreeGrafter"/>
</dbReference>
<evidence type="ECO:0000313" key="4">
    <source>
        <dbReference type="Proteomes" id="UP000198341"/>
    </source>
</evidence>
<dbReference type="EMBL" id="FO082270">
    <property type="protein sequence ID" value="CCO66622.1"/>
    <property type="molecule type" value="Genomic_DNA"/>
</dbReference>
<sequence>MEEKRDVPIEFRLDALEEELFRLHEDVLEAENVSWLPRGHHAQQLLSEYNNGFGMMMMMMMQQREQQQKRKRDDDGGDLKDDDDASHHHHRSRHGREKESNGRNFYHHRGEGGAATLALQRAPYTLAEAHGVDEMEKKASARSSQPSSSFPAKKKSGGSFKSKKKSFGSFGNLAGAAGGGKSFQGGGGKKKSALKQHKGGAPTMLTKTKTSSWWRWAEEVFRRVGANDVARVLPTKNWRDDQALKIPPIGNRNGMMIFDYDNGNNNEEGVSEEERLRRAAAGAAATTSGQQLPLQHQQAPALGAAPLLLLQSPFDAFKPLGEEATRATQSFDCLQSDEIRELCFAFLAMSREIGSLLRKESDDEEDDEDDDEDKEDEDIAASFLEDIFNGDKQARDRWMKAPAKKVASRSSSRTKLALAAQEEEKELTEDDLIVMRARIWLSEIVVKIVERRKQAIENHGRKFDKDVVVVKDTNNAGVGYGANAKLMGATVTKKRKGTAAKKGKKSAWTTKAKQLKQQEEEKQQQEQLLLLQQQEAQIKLEEAEKANARGMSGSSFMETKEEILAKKVQLENRIRATFGASGDHDAVERIALGEAAHPHTLQLMQTAFTTPEFTATIEKEEETPSRQRKIPAGRRGAKGNKSASKRAKACALCEKGSDHAKATCGTDEAQFRCEKLRERIKDEIMEKKRKAEEALEDVAAECAEEMKEKKSASKTKKRKNEKTPARKGRSHEETTTPKVNKTLKSPFSPDTNGKVKFPSLAVVPMQRYGGDDEDKSKSDEEDDPTAKDAKDELKRLQKYFSNNPELVSCAPCDDVENELLTCQYELLYQINANRSNLTKFFQEITGKIEEEATWFENRYVGISEANAFVNTIREARRKEKREKRARDQQQAFEKAAAAAEESKRQAFRRHLGEQVAAATGNPDVNPDQLVIPEMPDESANVSRPRRGVALANAALQVLGLRGKVAGFFGTSPKANALESKQSSFTERSLDKNADHQNNKGIAIGTVDARNLFQLLDPLHASTSRTVLDVCNVCANSCCPAKVVKDKTIYRCLGCDVTVHDECYGVLSEKNEKHKSFVCDVCAHNHGSGYGSWPDAQKRTAHSPLLTSADEKLRAQGKSVSCILCPAKLGAMKKASLTLPVSQRANQQNSTTTAWVHVSCAELVRGATTNPFADSVEINPTVFGGTIHFSGTPTNRAAAQTVAVAQPPQIDTPILSNSCTLCYSRRGGCAATCAFGSCRARFHLCCARAAGWHARFSDGSTSSKRQPRAYCDRHSPIQREKDESKGVQVAKLSLTDNENEVMVQTVRASADGKRGKVSMLSALRAMQRSMRLECESAHNQGGGGVVTANALGLGVGTTSNSAGLLQHQSSYSSDASFLDGILPNKLPPTSNPDLSHPGSNGGTPKKARSTAYARGASRGKRGSVRASRNGSRAPATALMSDEEAIRANSTLPEGWAYVPRETLDK</sequence>
<evidence type="ECO:0000313" key="3">
    <source>
        <dbReference type="EMBL" id="CCO66622.1"/>
    </source>
</evidence>
<protein>
    <submittedName>
        <fullName evidence="3">Set domain protein</fullName>
    </submittedName>
</protein>
<dbReference type="STRING" id="41875.K8F3H7"/>
<feature type="compositionally biased region" description="Basic residues" evidence="2">
    <location>
        <begin position="626"/>
        <end position="644"/>
    </location>
</feature>
<dbReference type="CDD" id="cd15489">
    <property type="entry name" value="PHD_SF"/>
    <property type="match status" value="1"/>
</dbReference>
<accession>K8F3H7</accession>
<keyword evidence="1" id="KW-0175">Coiled coil</keyword>
<dbReference type="CDD" id="cd15571">
    <property type="entry name" value="ePHD"/>
    <property type="match status" value="1"/>
</dbReference>
<dbReference type="Proteomes" id="UP000198341">
    <property type="component" value="Chromosome 9"/>
</dbReference>
<feature type="compositionally biased region" description="Basic residues" evidence="2">
    <location>
        <begin position="188"/>
        <end position="198"/>
    </location>
</feature>
<feature type="region of interest" description="Disordered" evidence="2">
    <location>
        <begin position="705"/>
        <end position="788"/>
    </location>
</feature>
<proteinExistence type="predicted"/>
<keyword evidence="4" id="KW-1185">Reference proteome</keyword>
<dbReference type="GeneID" id="19013828"/>
<feature type="region of interest" description="Disordered" evidence="2">
    <location>
        <begin position="617"/>
        <end position="644"/>
    </location>
</feature>
<dbReference type="RefSeq" id="XP_007511062.1">
    <property type="nucleotide sequence ID" value="XM_007511000.1"/>
</dbReference>
<dbReference type="OrthoDB" id="20839at2759"/>
<feature type="compositionally biased region" description="Polar residues" evidence="2">
    <location>
        <begin position="736"/>
        <end position="751"/>
    </location>
</feature>
<feature type="region of interest" description="Disordered" evidence="2">
    <location>
        <begin position="62"/>
        <end position="109"/>
    </location>
</feature>
<dbReference type="InterPro" id="IPR029617">
    <property type="entry name" value="Snt2"/>
</dbReference>
<dbReference type="InterPro" id="IPR013083">
    <property type="entry name" value="Znf_RING/FYVE/PHD"/>
</dbReference>
<dbReference type="Pfam" id="PF13771">
    <property type="entry name" value="zf-HC5HC2H"/>
    <property type="match status" value="1"/>
</dbReference>
<organism evidence="3 4">
    <name type="scientific">Bathycoccus prasinos</name>
    <dbReference type="NCBI Taxonomy" id="41875"/>
    <lineage>
        <taxon>Eukaryota</taxon>
        <taxon>Viridiplantae</taxon>
        <taxon>Chlorophyta</taxon>
        <taxon>Mamiellophyceae</taxon>
        <taxon>Mamiellales</taxon>
        <taxon>Bathycoccaceae</taxon>
        <taxon>Bathycoccus</taxon>
    </lineage>
</organism>